<feature type="compositionally biased region" description="Low complexity" evidence="1">
    <location>
        <begin position="288"/>
        <end position="299"/>
    </location>
</feature>
<name>A0A6A6HM52_VIRVR</name>
<keyword evidence="3" id="KW-1185">Reference proteome</keyword>
<evidence type="ECO:0000313" key="2">
    <source>
        <dbReference type="EMBL" id="KAF2239185.1"/>
    </source>
</evidence>
<reference evidence="2" key="1">
    <citation type="journal article" date="2020" name="Stud. Mycol.">
        <title>101 Dothideomycetes genomes: a test case for predicting lifestyles and emergence of pathogens.</title>
        <authorList>
            <person name="Haridas S."/>
            <person name="Albert R."/>
            <person name="Binder M."/>
            <person name="Bloem J."/>
            <person name="Labutti K."/>
            <person name="Salamov A."/>
            <person name="Andreopoulos B."/>
            <person name="Baker S."/>
            <person name="Barry K."/>
            <person name="Bills G."/>
            <person name="Bluhm B."/>
            <person name="Cannon C."/>
            <person name="Castanera R."/>
            <person name="Culley D."/>
            <person name="Daum C."/>
            <person name="Ezra D."/>
            <person name="Gonzalez J."/>
            <person name="Henrissat B."/>
            <person name="Kuo A."/>
            <person name="Liang C."/>
            <person name="Lipzen A."/>
            <person name="Lutzoni F."/>
            <person name="Magnuson J."/>
            <person name="Mondo S."/>
            <person name="Nolan M."/>
            <person name="Ohm R."/>
            <person name="Pangilinan J."/>
            <person name="Park H.-J."/>
            <person name="Ramirez L."/>
            <person name="Alfaro M."/>
            <person name="Sun H."/>
            <person name="Tritt A."/>
            <person name="Yoshinaga Y."/>
            <person name="Zwiers L.-H."/>
            <person name="Turgeon B."/>
            <person name="Goodwin S."/>
            <person name="Spatafora J."/>
            <person name="Crous P."/>
            <person name="Grigoriev I."/>
        </authorList>
    </citation>
    <scope>NUCLEOTIDE SEQUENCE</scope>
    <source>
        <strain evidence="2">Tuck. ex Michener</strain>
    </source>
</reference>
<proteinExistence type="predicted"/>
<feature type="region of interest" description="Disordered" evidence="1">
    <location>
        <begin position="269"/>
        <end position="333"/>
    </location>
</feature>
<feature type="compositionally biased region" description="Basic and acidic residues" evidence="1">
    <location>
        <begin position="300"/>
        <end position="312"/>
    </location>
</feature>
<sequence length="516" mass="59039">MEDIKLLIEVACRMKLSALVSLYALTLNALTSPFLISFQLRMNSSNPKDKRQQQFESAQRKLKRIEIGYDKIDKIWNSLLTETRLNLPAGDAVMQILCRGLFENERPKRNDLQPLLQVWHDEYNTGKNIVRGITSDINANRFDVANERLLVAENKMKVMLTAVERMGYENIAEKAWNNDAKGDSSRQEVRQIRFRNMLRIWIDVFGHLRFYDFESFSILEDRIDEIIAKSDGWTKSGRKARFKPWYCSDPFLPAGVSYMGHFAKGPAPNLGGLQGNSRRFNNQEKKTGAAGSSSSSHASTSKDESRRSDTGSHKPHHRKHRRTTSPPRTAAEEDIDDLKDFFTATPDSKAGKTNKLAPTPEKKIILSLKEYNQKWDTLDPHSPRVPFPAPSLLASNISSSRLLVVAGTERLQWTADQRTMANIQAFYLLELGIRPRYWMERNQIKMGFSSATRAEKVETLKLQLKKERFRWHPDKLGARKNEGQEEDGSSLRYDSLAKMVQLAVQNLYDACCVHAK</sequence>
<dbReference type="OrthoDB" id="3643499at2759"/>
<feature type="compositionally biased region" description="Basic residues" evidence="1">
    <location>
        <begin position="313"/>
        <end position="323"/>
    </location>
</feature>
<accession>A0A6A6HM52</accession>
<evidence type="ECO:0000313" key="3">
    <source>
        <dbReference type="Proteomes" id="UP000800092"/>
    </source>
</evidence>
<organism evidence="2 3">
    <name type="scientific">Viridothelium virens</name>
    <name type="common">Speckled blister lichen</name>
    <name type="synonym">Trypethelium virens</name>
    <dbReference type="NCBI Taxonomy" id="1048519"/>
    <lineage>
        <taxon>Eukaryota</taxon>
        <taxon>Fungi</taxon>
        <taxon>Dikarya</taxon>
        <taxon>Ascomycota</taxon>
        <taxon>Pezizomycotina</taxon>
        <taxon>Dothideomycetes</taxon>
        <taxon>Dothideomycetes incertae sedis</taxon>
        <taxon>Trypetheliales</taxon>
        <taxon>Trypetheliaceae</taxon>
        <taxon>Viridothelium</taxon>
    </lineage>
</organism>
<evidence type="ECO:0000256" key="1">
    <source>
        <dbReference type="SAM" id="MobiDB-lite"/>
    </source>
</evidence>
<dbReference type="AlphaFoldDB" id="A0A6A6HM52"/>
<gene>
    <name evidence="2" type="ORF">EV356DRAFT_165928</name>
</gene>
<protein>
    <submittedName>
        <fullName evidence="2">Uncharacterized protein</fullName>
    </submittedName>
</protein>
<dbReference type="EMBL" id="ML991773">
    <property type="protein sequence ID" value="KAF2239185.1"/>
    <property type="molecule type" value="Genomic_DNA"/>
</dbReference>
<dbReference type="Proteomes" id="UP000800092">
    <property type="component" value="Unassembled WGS sequence"/>
</dbReference>